<gene>
    <name evidence="1" type="ORF">CN398_05395</name>
</gene>
<dbReference type="Proteomes" id="UP000220397">
    <property type="component" value="Unassembled WGS sequence"/>
</dbReference>
<proteinExistence type="predicted"/>
<evidence type="ECO:0000313" key="1">
    <source>
        <dbReference type="EMBL" id="PFB09073.1"/>
    </source>
</evidence>
<sequence>MMNETKTYDVILHNTNNEKNDVDVWIIIECLNGITYQIEDVYLSVDTIDDTLKVIRKTMKEAVQQKMPLSITYARKDYDENRYFCIDGSQILSFQVLAYEVKSKKQRIGA</sequence>
<dbReference type="AlphaFoldDB" id="A0A9X6VE55"/>
<accession>A0A9X6VE55</accession>
<comment type="caution">
    <text evidence="1">The sequence shown here is derived from an EMBL/GenBank/DDBJ whole genome shotgun (WGS) entry which is preliminary data.</text>
</comment>
<evidence type="ECO:0000313" key="2">
    <source>
        <dbReference type="Proteomes" id="UP000220397"/>
    </source>
</evidence>
<protein>
    <submittedName>
        <fullName evidence="1">Uncharacterized protein</fullName>
    </submittedName>
</protein>
<name>A0A9X6VE55_BACTU</name>
<dbReference type="EMBL" id="NTUS01000013">
    <property type="protein sequence ID" value="PFB09073.1"/>
    <property type="molecule type" value="Genomic_DNA"/>
</dbReference>
<dbReference type="RefSeq" id="WP_098368585.1">
    <property type="nucleotide sequence ID" value="NZ_JARSYC010000101.1"/>
</dbReference>
<reference evidence="1 2" key="1">
    <citation type="submission" date="2017-09" db="EMBL/GenBank/DDBJ databases">
        <title>Large-scale bioinformatics analysis of Bacillus genomes uncovers conserved roles of natural products in bacterial physiology.</title>
        <authorList>
            <consortium name="Agbiome Team Llc"/>
            <person name="Bleich R.M."/>
            <person name="Kirk G.J."/>
            <person name="Santa Maria K.C."/>
            <person name="Allen S.E."/>
            <person name="Farag S."/>
            <person name="Shank E.A."/>
            <person name="Bowers A."/>
        </authorList>
    </citation>
    <scope>NUCLEOTIDE SEQUENCE [LARGE SCALE GENOMIC DNA]</scope>
    <source>
        <strain evidence="1 2">AFS015413</strain>
    </source>
</reference>
<organism evidence="1 2">
    <name type="scientific">Bacillus thuringiensis</name>
    <dbReference type="NCBI Taxonomy" id="1428"/>
    <lineage>
        <taxon>Bacteria</taxon>
        <taxon>Bacillati</taxon>
        <taxon>Bacillota</taxon>
        <taxon>Bacilli</taxon>
        <taxon>Bacillales</taxon>
        <taxon>Bacillaceae</taxon>
        <taxon>Bacillus</taxon>
        <taxon>Bacillus cereus group</taxon>
    </lineage>
</organism>